<dbReference type="AlphaFoldDB" id="A0ABD2X626"/>
<evidence type="ECO:0000313" key="2">
    <source>
        <dbReference type="Proteomes" id="UP001627154"/>
    </source>
</evidence>
<protein>
    <submittedName>
        <fullName evidence="1">Uncharacterized protein</fullName>
    </submittedName>
</protein>
<comment type="caution">
    <text evidence="1">The sequence shown here is derived from an EMBL/GenBank/DDBJ whole genome shotgun (WGS) entry which is preliminary data.</text>
</comment>
<evidence type="ECO:0000313" key="1">
    <source>
        <dbReference type="EMBL" id="KAL3400747.1"/>
    </source>
</evidence>
<proteinExistence type="predicted"/>
<dbReference type="Proteomes" id="UP001627154">
    <property type="component" value="Unassembled WGS sequence"/>
</dbReference>
<accession>A0ABD2X626</accession>
<sequence>MSLIHFHIGSRSKTHTQKFCVSATRQFVVLPTDAVWRTHNRSLSEEMPAMCDHAVDGSEKGDTTIDDIIAQDRRFTKQKED</sequence>
<keyword evidence="2" id="KW-1185">Reference proteome</keyword>
<gene>
    <name evidence="1" type="ORF">TKK_005896</name>
</gene>
<dbReference type="EMBL" id="JBJJXI010000050">
    <property type="protein sequence ID" value="KAL3400747.1"/>
    <property type="molecule type" value="Genomic_DNA"/>
</dbReference>
<name>A0ABD2X626_9HYME</name>
<reference evidence="1 2" key="1">
    <citation type="journal article" date="2024" name="bioRxiv">
        <title>A reference genome for Trichogramma kaykai: A tiny desert-dwelling parasitoid wasp with competing sex-ratio distorters.</title>
        <authorList>
            <person name="Culotta J."/>
            <person name="Lindsey A.R."/>
        </authorList>
    </citation>
    <scope>NUCLEOTIDE SEQUENCE [LARGE SCALE GENOMIC DNA]</scope>
    <source>
        <strain evidence="1 2">KSX58</strain>
    </source>
</reference>
<organism evidence="1 2">
    <name type="scientific">Trichogramma kaykai</name>
    <dbReference type="NCBI Taxonomy" id="54128"/>
    <lineage>
        <taxon>Eukaryota</taxon>
        <taxon>Metazoa</taxon>
        <taxon>Ecdysozoa</taxon>
        <taxon>Arthropoda</taxon>
        <taxon>Hexapoda</taxon>
        <taxon>Insecta</taxon>
        <taxon>Pterygota</taxon>
        <taxon>Neoptera</taxon>
        <taxon>Endopterygota</taxon>
        <taxon>Hymenoptera</taxon>
        <taxon>Apocrita</taxon>
        <taxon>Proctotrupomorpha</taxon>
        <taxon>Chalcidoidea</taxon>
        <taxon>Trichogrammatidae</taxon>
        <taxon>Trichogramma</taxon>
    </lineage>
</organism>